<dbReference type="Gene3D" id="2.120.10.30">
    <property type="entry name" value="TolB, C-terminal domain"/>
    <property type="match status" value="3"/>
</dbReference>
<dbReference type="SUPFAM" id="SSF101898">
    <property type="entry name" value="NHL repeat"/>
    <property type="match status" value="1"/>
</dbReference>
<evidence type="ECO:0000256" key="1">
    <source>
        <dbReference type="ARBA" id="ARBA00022737"/>
    </source>
</evidence>
<gene>
    <name evidence="2" type="ORF">IPN91_11335</name>
</gene>
<accession>A0A936K887</accession>
<dbReference type="GO" id="GO:0005509">
    <property type="term" value="F:calcium ion binding"/>
    <property type="evidence" value="ECO:0007669"/>
    <property type="project" value="InterPro"/>
</dbReference>
<evidence type="ECO:0000313" key="2">
    <source>
        <dbReference type="EMBL" id="MBK8573217.1"/>
    </source>
</evidence>
<name>A0A936K887_9BACT</name>
<dbReference type="AlphaFoldDB" id="A0A936K887"/>
<proteinExistence type="predicted"/>
<protein>
    <submittedName>
        <fullName evidence="2">Ig domain-containing protein</fullName>
    </submittedName>
</protein>
<sequence>MTVLTAPAGLTYTHEDATYYAGVRITDNPVATITGDAPLTYTVNPALPSGLTLNPTTGAISGTPVAVTAQGTYTVTATNAVIASSTTRDLKITVAATPISFTASPTTLAPGSSTVLTWDANSVPGIFTTVTIAAAPADITLPATFTLAGTANVTPMVTTTYTLTATPAGGGAAITKTADVTVGSAPVHFTAFSATPSVVVLGETSNLTWSYTGLATDLTLNGSSVLGSTSQTVTPYGRQTFALAGSNLLGADTATLKVGARALYHVAGSFSSGTGNVDGGVDAATGMSTARFYRPNAITWDEKANDGTMIVADYTNNLIRRITPDRKVTTIAGTPGVAGVAGTNTDTSSLITPRNTAVDPVTGDIYVGGENYTTKRLLKLSPNVDGTYTPSLVSGFTLNTNAFVIDGSRTMYFVDFATAAGSLYTMDLTSATPTPTLVANLTSSGVVAGTAMAKDFNGGRKLLYVACSTTGVNKIMKIDLSGASPVVSLFAGAGAQGYADNAVATAGLLNGPSGVCVDDSGNVYIADSFNMAIRMVPVSGPLAGALITIAGKTGAPAAEGYAPSATTWDGTTTLPTSTIASLARPYYVAARGTGAAGTKLYVADATGSTYTVQAIREITVSAPAAGQLTWTLDDASKPAGYAYAGGPRIVGAAIDEVGARARFNFGTAFGANLATLPDGSQTFAADTGNNLVRIIAADGTVSTLKDAASAAFIFFAPKGVAVQVDPTTKALVALFVADTGTTKKLRKFTPNGDGTFTEATFVVTGGTYPVAPIHSGLAVDSVAGMVYATDSSAKVFKIDAATGACTDFVAATGTNPTGIALAADGSVWVSVTGAFQVKKFDASGTLQLTVGTGTAGWVDGANNVAQFAAPLGIAASGSFVYVTNYTNSQSNSQNGIRAIDASGNVTTLLGYLSGTTAPNLMGLKPGLLNPDTSGGNLATKSMTGAVVFVPQGLTVNADGDLMVSTPHSVYQLVAPANQ</sequence>
<comment type="caution">
    <text evidence="2">The sequence shown here is derived from an EMBL/GenBank/DDBJ whole genome shotgun (WGS) entry which is preliminary data.</text>
</comment>
<dbReference type="InterPro" id="IPR001258">
    <property type="entry name" value="NHL_repeat"/>
</dbReference>
<dbReference type="Pfam" id="PF01436">
    <property type="entry name" value="NHL"/>
    <property type="match status" value="1"/>
</dbReference>
<dbReference type="GO" id="GO:0016020">
    <property type="term" value="C:membrane"/>
    <property type="evidence" value="ECO:0007669"/>
    <property type="project" value="InterPro"/>
</dbReference>
<dbReference type="Proteomes" id="UP000709959">
    <property type="component" value="Unassembled WGS sequence"/>
</dbReference>
<evidence type="ECO:0000313" key="3">
    <source>
        <dbReference type="Proteomes" id="UP000709959"/>
    </source>
</evidence>
<organism evidence="2 3">
    <name type="scientific">Candidatus Geothrix odensensis</name>
    <dbReference type="NCBI Taxonomy" id="2954440"/>
    <lineage>
        <taxon>Bacteria</taxon>
        <taxon>Pseudomonadati</taxon>
        <taxon>Acidobacteriota</taxon>
        <taxon>Holophagae</taxon>
        <taxon>Holophagales</taxon>
        <taxon>Holophagaceae</taxon>
        <taxon>Geothrix</taxon>
    </lineage>
</organism>
<dbReference type="Gene3D" id="2.40.10.500">
    <property type="match status" value="1"/>
</dbReference>
<dbReference type="SUPFAM" id="SSF63825">
    <property type="entry name" value="YWTD domain"/>
    <property type="match status" value="1"/>
</dbReference>
<dbReference type="Pfam" id="PF05345">
    <property type="entry name" value="He_PIG"/>
    <property type="match status" value="1"/>
</dbReference>
<dbReference type="PANTHER" id="PTHR24104">
    <property type="entry name" value="E3 UBIQUITIN-PROTEIN LIGASE NHLRC1-RELATED"/>
    <property type="match status" value="1"/>
</dbReference>
<dbReference type="InterPro" id="IPR015919">
    <property type="entry name" value="Cadherin-like_sf"/>
</dbReference>
<dbReference type="InterPro" id="IPR011042">
    <property type="entry name" value="6-blade_b-propeller_TolB-like"/>
</dbReference>
<reference evidence="2 3" key="1">
    <citation type="submission" date="2020-10" db="EMBL/GenBank/DDBJ databases">
        <title>Connecting structure to function with the recovery of over 1000 high-quality activated sludge metagenome-assembled genomes encoding full-length rRNA genes using long-read sequencing.</title>
        <authorList>
            <person name="Singleton C.M."/>
            <person name="Petriglieri F."/>
            <person name="Kristensen J.M."/>
            <person name="Kirkegaard R.H."/>
            <person name="Michaelsen T.Y."/>
            <person name="Andersen M.H."/>
            <person name="Karst S.M."/>
            <person name="Dueholm M.S."/>
            <person name="Nielsen P.H."/>
            <person name="Albertsen M."/>
        </authorList>
    </citation>
    <scope>NUCLEOTIDE SEQUENCE [LARGE SCALE GENOMIC DNA]</scope>
    <source>
        <strain evidence="2">OdNE_18-Q3-R46-58_MAXAC.008</strain>
    </source>
</reference>
<dbReference type="SUPFAM" id="SSF49313">
    <property type="entry name" value="Cadherin-like"/>
    <property type="match status" value="1"/>
</dbReference>
<keyword evidence="1" id="KW-0677">Repeat</keyword>
<dbReference type="EMBL" id="JADKCH010000013">
    <property type="protein sequence ID" value="MBK8573217.1"/>
    <property type="molecule type" value="Genomic_DNA"/>
</dbReference>
<dbReference type="Gene3D" id="2.60.40.10">
    <property type="entry name" value="Immunoglobulins"/>
    <property type="match status" value="1"/>
</dbReference>
<dbReference type="InterPro" id="IPR013783">
    <property type="entry name" value="Ig-like_fold"/>
</dbReference>
<dbReference type="InterPro" id="IPR050952">
    <property type="entry name" value="TRIM-NHL_E3_ligases"/>
</dbReference>